<evidence type="ECO:0000259" key="1">
    <source>
        <dbReference type="Pfam" id="PF01408"/>
    </source>
</evidence>
<dbReference type="PANTHER" id="PTHR43818:SF5">
    <property type="entry name" value="OXIDOREDUCTASE FAMILY PROTEIN"/>
    <property type="match status" value="1"/>
</dbReference>
<feature type="domain" description="Gfo/Idh/MocA-like oxidoreductase N-terminal" evidence="1">
    <location>
        <begin position="2"/>
        <end position="51"/>
    </location>
</feature>
<dbReference type="AlphaFoldDB" id="A0A369VWP2"/>
<protein>
    <recommendedName>
        <fullName evidence="1">Gfo/Idh/MocA-like oxidoreductase N-terminal domain-containing protein</fullName>
    </recommendedName>
</protein>
<dbReference type="Gene3D" id="3.40.50.720">
    <property type="entry name" value="NAD(P)-binding Rossmann-like Domain"/>
    <property type="match status" value="1"/>
</dbReference>
<sequence length="56" mass="5904">MDVVTLATPDFSHARIAIDAMHSGHHVYHEKPVGIAPAEGEAMAAAQRRTGRGNGP</sequence>
<dbReference type="GO" id="GO:0000166">
    <property type="term" value="F:nucleotide binding"/>
    <property type="evidence" value="ECO:0007669"/>
    <property type="project" value="InterPro"/>
</dbReference>
<dbReference type="InterPro" id="IPR050463">
    <property type="entry name" value="Gfo/Idh/MocA_oxidrdct_glycsds"/>
</dbReference>
<dbReference type="OrthoDB" id="9792935at2"/>
<dbReference type="PANTHER" id="PTHR43818">
    <property type="entry name" value="BCDNA.GH03377"/>
    <property type="match status" value="1"/>
</dbReference>
<accession>A0A369VWP2</accession>
<evidence type="ECO:0000313" key="3">
    <source>
        <dbReference type="Proteomes" id="UP000253918"/>
    </source>
</evidence>
<gene>
    <name evidence="2" type="ORF">DVW87_12825</name>
</gene>
<dbReference type="InterPro" id="IPR036291">
    <property type="entry name" value="NAD(P)-bd_dom_sf"/>
</dbReference>
<dbReference type="InterPro" id="IPR000683">
    <property type="entry name" value="Gfo/Idh/MocA-like_OxRdtase_N"/>
</dbReference>
<dbReference type="EMBL" id="QQNB01000002">
    <property type="protein sequence ID" value="RDE06045.1"/>
    <property type="molecule type" value="Genomic_DNA"/>
</dbReference>
<organism evidence="2 3">
    <name type="scientific">Sphingomonas aracearum</name>
    <dbReference type="NCBI Taxonomy" id="2283317"/>
    <lineage>
        <taxon>Bacteria</taxon>
        <taxon>Pseudomonadati</taxon>
        <taxon>Pseudomonadota</taxon>
        <taxon>Alphaproteobacteria</taxon>
        <taxon>Sphingomonadales</taxon>
        <taxon>Sphingomonadaceae</taxon>
        <taxon>Sphingomonas</taxon>
    </lineage>
</organism>
<dbReference type="Pfam" id="PF01408">
    <property type="entry name" value="GFO_IDH_MocA"/>
    <property type="match status" value="1"/>
</dbReference>
<dbReference type="Proteomes" id="UP000253918">
    <property type="component" value="Unassembled WGS sequence"/>
</dbReference>
<reference evidence="2 3" key="1">
    <citation type="submission" date="2018-07" db="EMBL/GenBank/DDBJ databases">
        <title>a novel species of Sphingomonas isolated from the rhizosphere soil of Araceae plant.</title>
        <authorList>
            <person name="Zhiyong W."/>
            <person name="Qinglan Z."/>
            <person name="Zhiwei F."/>
            <person name="Ding X."/>
            <person name="Gejiao W."/>
            <person name="Shixue Z."/>
        </authorList>
    </citation>
    <scope>NUCLEOTIDE SEQUENCE [LARGE SCALE GENOMIC DNA]</scope>
    <source>
        <strain evidence="2 3">WZY 27</strain>
    </source>
</reference>
<proteinExistence type="predicted"/>
<name>A0A369VWP2_9SPHN</name>
<comment type="caution">
    <text evidence="2">The sequence shown here is derived from an EMBL/GenBank/DDBJ whole genome shotgun (WGS) entry which is preliminary data.</text>
</comment>
<evidence type="ECO:0000313" key="2">
    <source>
        <dbReference type="EMBL" id="RDE06045.1"/>
    </source>
</evidence>
<keyword evidence="3" id="KW-1185">Reference proteome</keyword>
<dbReference type="SUPFAM" id="SSF51735">
    <property type="entry name" value="NAD(P)-binding Rossmann-fold domains"/>
    <property type="match status" value="1"/>
</dbReference>